<dbReference type="GO" id="GO:0006412">
    <property type="term" value="P:translation"/>
    <property type="evidence" value="ECO:0007669"/>
    <property type="project" value="InterPro"/>
</dbReference>
<gene>
    <name evidence="3" type="ORF">LYPA_23C018660</name>
</gene>
<keyword evidence="2" id="KW-0687">Ribonucleoprotein</keyword>
<evidence type="ECO:0000256" key="2">
    <source>
        <dbReference type="ARBA" id="ARBA00023274"/>
    </source>
</evidence>
<protein>
    <submittedName>
        <fullName evidence="3">40s ribosomal protein sa</fullName>
    </submittedName>
</protein>
<organism evidence="3 4">
    <name type="scientific">Lynx pardinus</name>
    <name type="common">Iberian lynx</name>
    <name type="synonym">Felis pardina</name>
    <dbReference type="NCBI Taxonomy" id="191816"/>
    <lineage>
        <taxon>Eukaryota</taxon>
        <taxon>Metazoa</taxon>
        <taxon>Chordata</taxon>
        <taxon>Craniata</taxon>
        <taxon>Vertebrata</taxon>
        <taxon>Euteleostomi</taxon>
        <taxon>Mammalia</taxon>
        <taxon>Eutheria</taxon>
        <taxon>Laurasiatheria</taxon>
        <taxon>Carnivora</taxon>
        <taxon>Feliformia</taxon>
        <taxon>Felidae</taxon>
        <taxon>Felinae</taxon>
        <taxon>Lynx</taxon>
    </lineage>
</organism>
<evidence type="ECO:0000313" key="3">
    <source>
        <dbReference type="EMBL" id="VFV32132.1"/>
    </source>
</evidence>
<evidence type="ECO:0000256" key="1">
    <source>
        <dbReference type="ARBA" id="ARBA00022980"/>
    </source>
</evidence>
<name>A0A485NQ26_LYNPA</name>
<accession>A0A485NQ26</accession>
<keyword evidence="1 3" id="KW-0689">Ribosomal protein</keyword>
<dbReference type="Gene3D" id="3.40.50.10490">
    <property type="entry name" value="Glucose-6-phosphate isomerase like protein, domain 1"/>
    <property type="match status" value="1"/>
</dbReference>
<dbReference type="AlphaFoldDB" id="A0A485NQ26"/>
<dbReference type="Proteomes" id="UP000386466">
    <property type="component" value="Unassembled WGS sequence"/>
</dbReference>
<dbReference type="GO" id="GO:0015935">
    <property type="term" value="C:small ribosomal subunit"/>
    <property type="evidence" value="ECO:0007669"/>
    <property type="project" value="InterPro"/>
</dbReference>
<reference evidence="3 4" key="1">
    <citation type="submission" date="2019-01" db="EMBL/GenBank/DDBJ databases">
        <authorList>
            <person name="Alioto T."/>
            <person name="Alioto T."/>
        </authorList>
    </citation>
    <scope>NUCLEOTIDE SEQUENCE [LARGE SCALE GENOMIC DNA]</scope>
</reference>
<evidence type="ECO:0000313" key="4">
    <source>
        <dbReference type="Proteomes" id="UP000386466"/>
    </source>
</evidence>
<dbReference type="PANTHER" id="PTHR11489">
    <property type="entry name" value="40S RIBOSOMAL PROTEIN SA"/>
    <property type="match status" value="1"/>
</dbReference>
<dbReference type="InterPro" id="IPR005707">
    <property type="entry name" value="Ribosomal_uS2_euk/arc"/>
</dbReference>
<dbReference type="InterPro" id="IPR023591">
    <property type="entry name" value="Ribosomal_uS2_flav_dom_sf"/>
</dbReference>
<keyword evidence="4" id="KW-1185">Reference proteome</keyword>
<sequence length="90" mass="9880">MEQYICRKKSDGIYTINLKRAWEKLLLTARAIVAIEIPGGESVIHSRNTCPWAVLKFAAATRAIPIVGRFTPGTFTNQIQAASPVSSDGY</sequence>
<proteinExistence type="predicted"/>
<dbReference type="EMBL" id="CAAGRJ010016534">
    <property type="protein sequence ID" value="VFV32132.1"/>
    <property type="molecule type" value="Genomic_DNA"/>
</dbReference>
<dbReference type="SUPFAM" id="SSF52313">
    <property type="entry name" value="Ribosomal protein S2"/>
    <property type="match status" value="1"/>
</dbReference>
<dbReference type="GO" id="GO:0003735">
    <property type="term" value="F:structural constituent of ribosome"/>
    <property type="evidence" value="ECO:0007669"/>
    <property type="project" value="InterPro"/>
</dbReference>